<keyword evidence="2" id="KW-0274">FAD</keyword>
<comment type="similarity">
    <text evidence="1">Belongs to the GMC oxidoreductase family.</text>
</comment>
<dbReference type="AlphaFoldDB" id="E2Q2N4"/>
<dbReference type="InterPro" id="IPR000172">
    <property type="entry name" value="GMC_OxRdtase_N"/>
</dbReference>
<protein>
    <submittedName>
        <fullName evidence="4">Putative GMC-family oxidoreductase</fullName>
    </submittedName>
</protein>
<dbReference type="GO" id="GO:0016614">
    <property type="term" value="F:oxidoreductase activity, acting on CH-OH group of donors"/>
    <property type="evidence" value="ECO:0007669"/>
    <property type="project" value="InterPro"/>
</dbReference>
<dbReference type="SUPFAM" id="SSF51905">
    <property type="entry name" value="FAD/NAD(P)-binding domain"/>
    <property type="match status" value="1"/>
</dbReference>
<dbReference type="PIRSF" id="PIRSF000137">
    <property type="entry name" value="Alcohol_oxidase"/>
    <property type="match status" value="1"/>
</dbReference>
<dbReference type="Pfam" id="PF05199">
    <property type="entry name" value="GMC_oxred_C"/>
    <property type="match status" value="1"/>
</dbReference>
<dbReference type="SUPFAM" id="SSF54373">
    <property type="entry name" value="FAD-linked reductases, C-terminal domain"/>
    <property type="match status" value="1"/>
</dbReference>
<gene>
    <name evidence="4" type="ORF">SCLAV_5678</name>
</gene>
<dbReference type="eggNOG" id="COG2303">
    <property type="taxonomic scope" value="Bacteria"/>
</dbReference>
<reference evidence="4 5" key="1">
    <citation type="journal article" date="2010" name="Genome Biol. Evol.">
        <title>The sequence of a 1.8-mb bacterial linear plasmid reveals a rich evolutionary reservoir of secondary metabolic pathways.</title>
        <authorList>
            <person name="Medema M.H."/>
            <person name="Trefzer A."/>
            <person name="Kovalchuk A."/>
            <person name="van den Berg M."/>
            <person name="Mueller U."/>
            <person name="Heijne W."/>
            <person name="Wu L."/>
            <person name="Alam M.T."/>
            <person name="Ronning C.M."/>
            <person name="Nierman W.C."/>
            <person name="Bovenberg R.A.L."/>
            <person name="Breitling R."/>
            <person name="Takano E."/>
        </authorList>
    </citation>
    <scope>NUCLEOTIDE SEQUENCE [LARGE SCALE GENOMIC DNA]</scope>
    <source>
        <strain evidence="5">ATCC 27064 / DSM 738 / JCM 4710 / NBRC 13307 / NCIMB 12785 / NRRL 3585 / VKM Ac-602</strain>
    </source>
</reference>
<dbReference type="Pfam" id="PF00732">
    <property type="entry name" value="GMC_oxred_N"/>
    <property type="match status" value="1"/>
</dbReference>
<feature type="domain" description="Glucose-methanol-choline oxidoreductase N-terminal" evidence="3">
    <location>
        <begin position="302"/>
        <end position="316"/>
    </location>
</feature>
<evidence type="ECO:0000313" key="4">
    <source>
        <dbReference type="EMBL" id="EFG10745.1"/>
    </source>
</evidence>
<evidence type="ECO:0000256" key="2">
    <source>
        <dbReference type="PIRSR" id="PIRSR000137-2"/>
    </source>
</evidence>
<accession>E2Q2N4</accession>
<evidence type="ECO:0000259" key="3">
    <source>
        <dbReference type="PROSITE" id="PS00624"/>
    </source>
</evidence>
<dbReference type="InterPro" id="IPR036188">
    <property type="entry name" value="FAD/NAD-bd_sf"/>
</dbReference>
<feature type="binding site" evidence="2">
    <location>
        <position position="128"/>
    </location>
    <ligand>
        <name>FAD</name>
        <dbReference type="ChEBI" id="CHEBI:57692"/>
    </ligand>
</feature>
<dbReference type="InterPro" id="IPR007867">
    <property type="entry name" value="GMC_OxRtase_C"/>
</dbReference>
<dbReference type="Gene3D" id="3.50.50.60">
    <property type="entry name" value="FAD/NAD(P)-binding domain"/>
    <property type="match status" value="1"/>
</dbReference>
<dbReference type="InterPro" id="IPR012132">
    <property type="entry name" value="GMC_OxRdtase"/>
</dbReference>
<name>E2Q2N4_STRCL</name>
<dbReference type="GO" id="GO:0050660">
    <property type="term" value="F:flavin adenine dinucleotide binding"/>
    <property type="evidence" value="ECO:0007669"/>
    <property type="project" value="InterPro"/>
</dbReference>
<dbReference type="EMBL" id="CM000913">
    <property type="protein sequence ID" value="EFG10745.1"/>
    <property type="molecule type" value="Genomic_DNA"/>
</dbReference>
<dbReference type="STRING" id="1901.BB341_00200"/>
<organism evidence="4 5">
    <name type="scientific">Streptomyces clavuligerus</name>
    <dbReference type="NCBI Taxonomy" id="1901"/>
    <lineage>
        <taxon>Bacteria</taxon>
        <taxon>Bacillati</taxon>
        <taxon>Actinomycetota</taxon>
        <taxon>Actinomycetes</taxon>
        <taxon>Kitasatosporales</taxon>
        <taxon>Streptomycetaceae</taxon>
        <taxon>Streptomyces</taxon>
    </lineage>
</organism>
<proteinExistence type="inferred from homology"/>
<dbReference type="PANTHER" id="PTHR11552">
    <property type="entry name" value="GLUCOSE-METHANOL-CHOLINE GMC OXIDOREDUCTASE"/>
    <property type="match status" value="1"/>
</dbReference>
<keyword evidence="5" id="KW-1185">Reference proteome</keyword>
<dbReference type="PROSITE" id="PS00624">
    <property type="entry name" value="GMC_OXRED_2"/>
    <property type="match status" value="1"/>
</dbReference>
<sequence>MSAAPAAHRLPGRRLPAPAGVPCSAVFRSQPCPRRWPMSLSASHGSVPVYDYVVVGGGTAGSVVAARLSEDPGVSVCVLEAGPSDAGDESVLRLDRWMELLASGYDWDYPVEPQPRGNSFLRHSRGKVLGGCSSHNSCIAFWAPAEDLDEWAALGARGWGALECFPFFRRLENNDAPGDHHGRSGPVTIRTVPPADPCGRALLAACAAAGIPTTPFNTGSTVVRGANWFQINAYEDGTRASSSVAYLHPVLGRRGLDVRTGVQAKRLLLDAEGRCEGVEFLLPDARGTGAVRARREVVVCCGAIDSPKLLMLSGIGPARHLRETGVAVRVDSPGVGSRLQDHPEGLVMWEARRPMVTSSTQWWEIGVFADTEPGLDRPDLMFHYGSVPFDLNTYRRGYPTSDNAFCLTPNVTRSRSLGTVRLRTRDFRDKPMVDPRYFTHEHDVRVMLRGLRLAREIVARAPMAEWAGRELAPGPGARSDEELFAYVRETHNTVYHPAGTVRMGAAEDRDAPVDARLRVKGVRGLRVADASVMPVLTTVNPCITTMMIGERCADLIRADHR</sequence>
<dbReference type="Gene3D" id="3.30.410.40">
    <property type="match status" value="1"/>
</dbReference>
<evidence type="ECO:0000256" key="1">
    <source>
        <dbReference type="ARBA" id="ARBA00010790"/>
    </source>
</evidence>
<comment type="cofactor">
    <cofactor evidence="2">
        <name>FAD</name>
        <dbReference type="ChEBI" id="CHEBI:57692"/>
    </cofactor>
</comment>
<keyword evidence="2" id="KW-0285">Flavoprotein</keyword>
<dbReference type="Proteomes" id="UP000002357">
    <property type="component" value="Chromosome"/>
</dbReference>
<dbReference type="PANTHER" id="PTHR11552:SF152">
    <property type="entry name" value="OXIDASE (CODA), PUTATIVE (AFU_ORTHOLOGUE AFUA_8G04090)-RELATED"/>
    <property type="match status" value="1"/>
</dbReference>
<evidence type="ECO:0000313" key="5">
    <source>
        <dbReference type="Proteomes" id="UP000002357"/>
    </source>
</evidence>